<dbReference type="SMART" id="SM00060">
    <property type="entry name" value="FN3"/>
    <property type="match status" value="3"/>
</dbReference>
<name>A0A553NMA3_9TELE</name>
<evidence type="ECO:0000256" key="7">
    <source>
        <dbReference type="ARBA" id="ARBA00022553"/>
    </source>
</evidence>
<keyword evidence="15" id="KW-0131">Cell cycle</keyword>
<dbReference type="GO" id="GO:0005737">
    <property type="term" value="C:cytoplasm"/>
    <property type="evidence" value="ECO:0007669"/>
    <property type="project" value="UniProtKB-SubCell"/>
</dbReference>
<dbReference type="SUPFAM" id="SSF117281">
    <property type="entry name" value="Kelch motif"/>
    <property type="match status" value="2"/>
</dbReference>
<evidence type="ECO:0000256" key="3">
    <source>
        <dbReference type="ARBA" id="ARBA00022441"/>
    </source>
</evidence>
<dbReference type="OrthoDB" id="10001928at2759"/>
<evidence type="ECO:0000313" key="20">
    <source>
        <dbReference type="EMBL" id="TRY66562.1"/>
    </source>
</evidence>
<feature type="compositionally biased region" description="Low complexity" evidence="18">
    <location>
        <begin position="413"/>
        <end position="427"/>
    </location>
</feature>
<evidence type="ECO:0000313" key="21">
    <source>
        <dbReference type="Proteomes" id="UP000316079"/>
    </source>
</evidence>
<dbReference type="FunFam" id="2.120.10.80:FF:000015">
    <property type="entry name" value="host cell factor 1 isoform X1"/>
    <property type="match status" value="1"/>
</dbReference>
<proteinExistence type="predicted"/>
<evidence type="ECO:0000256" key="6">
    <source>
        <dbReference type="ARBA" id="ARBA00022499"/>
    </source>
</evidence>
<dbReference type="CDD" id="cd00063">
    <property type="entry name" value="FN3"/>
    <property type="match status" value="2"/>
</dbReference>
<comment type="caution">
    <text evidence="20">The sequence shown here is derived from an EMBL/GenBank/DDBJ whole genome shotgun (WGS) entry which is preliminary data.</text>
</comment>
<dbReference type="InterPro" id="IPR043536">
    <property type="entry name" value="HCF1/2"/>
</dbReference>
<accession>A0A553NMA3</accession>
<dbReference type="Pfam" id="PF13854">
    <property type="entry name" value="Kelch_HCF"/>
    <property type="match status" value="1"/>
</dbReference>
<keyword evidence="13" id="KW-0325">Glycoprotein</keyword>
<keyword evidence="3" id="KW-0880">Kelch repeat</keyword>
<feature type="compositionally biased region" description="Low complexity" evidence="18">
    <location>
        <begin position="1038"/>
        <end position="1054"/>
    </location>
</feature>
<keyword evidence="5" id="KW-0963">Cytoplasm</keyword>
<feature type="compositionally biased region" description="Polar residues" evidence="18">
    <location>
        <begin position="1132"/>
        <end position="1150"/>
    </location>
</feature>
<feature type="domain" description="Fibronectin type-III" evidence="19">
    <location>
        <begin position="1444"/>
        <end position="1536"/>
    </location>
</feature>
<evidence type="ECO:0000256" key="11">
    <source>
        <dbReference type="ARBA" id="ARBA00022853"/>
    </source>
</evidence>
<evidence type="ECO:0000256" key="8">
    <source>
        <dbReference type="ARBA" id="ARBA00022737"/>
    </source>
</evidence>
<dbReference type="FunFam" id="2.120.10.80:FF:000008">
    <property type="entry name" value="host cell factor 1 isoform X1"/>
    <property type="match status" value="1"/>
</dbReference>
<feature type="region of interest" description="Disordered" evidence="18">
    <location>
        <begin position="1"/>
        <end position="33"/>
    </location>
</feature>
<dbReference type="EMBL" id="SRMA01026841">
    <property type="protein sequence ID" value="TRY66562.1"/>
    <property type="molecule type" value="Genomic_DNA"/>
</dbReference>
<evidence type="ECO:0000256" key="1">
    <source>
        <dbReference type="ARBA" id="ARBA00004123"/>
    </source>
</evidence>
<dbReference type="Gene3D" id="6.10.250.2590">
    <property type="match status" value="1"/>
</dbReference>
<keyword evidence="8" id="KW-0677">Repeat</keyword>
<keyword evidence="11" id="KW-0156">Chromatin regulator</keyword>
<evidence type="ECO:0000256" key="14">
    <source>
        <dbReference type="ARBA" id="ARBA00023242"/>
    </source>
</evidence>
<feature type="region of interest" description="Disordered" evidence="18">
    <location>
        <begin position="1122"/>
        <end position="1150"/>
    </location>
</feature>
<sequence length="1695" mass="174556">MTSPGSVPGTTGAPLQPRWKRVQGWSGPVPRPRHGHRAVAIKELMVVFGGGNEGIVDELHVYNTATNQWFIPAVRGDIPPGCAAYGFVCDGTRLLVFGGMVEYGKYSNDLYELQPKSPKNGVPPCPRLGHSFSIVGNRCYLFGGLANDSEDPKNNIPRYLNDLYALELRPGSSVAGWDIPVTYGVLPPPRESHTAVIYTEKSTKKSRLVIYGGMSGCRLGDLWTLDIDTMTWNKPPISGAAPLPRSLHSATTITNKMYVFGGWVPLVMDDVKVATHEKEWKCTNTLACLNLDTLTWETVMMDTLEDNIPRARAGHCTVAINNRLYVWSGRDGYRKAWNNQVCCKDLWYLETERPNPPSRVQLVRANTNSLEVSWGAVSTADTYLLQLQKYDIPSATAATSPVLNAASSLPGNSPKSPAPAAAAPSAQALPHSGITSVAQASSPTASILPNTPSSPLAASTARGPAILKVAAPQAGAGASIVTVRQAGQAVKSPVTLTSLPAGVRMVVPSQATQGTPIGSSPQMSGMAALAAAAAATQKIPPSPGTTVLNVPAGATIVKTMAMTPGATTVKVASPVMVSNPATRMLKTAAAQVATPTVSSPTTGGRPIITVHKGGTVTVAQQAQVVTTMVGGVTKTITLVKSPLSMGGNLISNLGKVVSVVQNKPGQTAVTGQASSNPLTQIIQTKGPLPPGTILKLVTSADGKPTTIITTSQAGGAGNKPTILGISGMSPTTKPGTTTYIKTIPISAVQQGAAGVTSTTGVKSPITIITTKVMTAGTGTPGKIITAMPKIATAAGQQGLTQVVLKGAPGQPGTILRTVPMGGVRLVSPVSGVKPTVTTLVVKGTTGVPTLGTVTGTVSTSLAGESLASANATLVTPITTLGTIATLSSQVVNATTVTAAQSNMTTVTSTMQPTQVTLITTPTGVEAQPGQDLPVSFLASPTSEQPTSSDGGAGDASGTVTLVCSNPPCETHDTVTTNTPTTATANMGTGPAGTAQRVCSNPPCETHETGTTNTATTASSSMGAVQRVCSNPPCETHETGTTNTATTASSNMGNTPGVQRVCSNPPCETHETGTTNTATTASSNMAGNPPATVKRICSNPPCETHETGTTNTATTATCNMETDEGAAQGSEAPESSTSTEGLPSTAASQSRAITTVTQATPLPGPAVPSISSITEAGAEPVVMESSEAEALQPEAEAIALQAGYQTEAGAVALPSDFAEEAAALPSDFQGEAEAAAMQVEDGAVPMEQEASSVAEGEAAPVQLPTAEMEGVEEAAAAAAASQAEALSLPPELMSDGQGTTLMVTGLTPEELAVTAAAEAAAQAAATEEAQALAIQAVLQAAQQAVMSEAAGDEQQTHTIPIVLTQQELAALVQQQQQLQAAQQQAALQAALPTEGLAPADSLNDPSSESNGHNEMAVAATTLAPSSTLAPVVVASPAKMQAAAALAEVANGIEAGKQNPPTITIKPQVKKENQWFDVGVIKVTNTVVTHFYMPQDDSAYVEDDSGAIPDYSQMKRVELQPGTAYKFRVAGINTCGRGAFSEISAFKTCLPGFPGAPCAIKISKSPDGAHLTWEPPSVTSGKITEYSVYLAIQSSQTTEAKPSAPAQLAFMRVYCGPNPSCLVQSSSLSNAHIDYTTKPAIIFRIAARNEKGYGPATQVRWLQEGLVRRKQEWTNNLISLHLQKPGRVFDSTRKHHL</sequence>
<feature type="domain" description="Fibronectin type-III" evidence="19">
    <location>
        <begin position="354"/>
        <end position="514"/>
    </location>
</feature>
<dbReference type="Proteomes" id="UP000316079">
    <property type="component" value="Unassembled WGS sequence"/>
</dbReference>
<evidence type="ECO:0000256" key="12">
    <source>
        <dbReference type="ARBA" id="ARBA00022990"/>
    </source>
</evidence>
<dbReference type="GO" id="GO:0003713">
    <property type="term" value="F:transcription coactivator activity"/>
    <property type="evidence" value="ECO:0007669"/>
    <property type="project" value="TreeGrafter"/>
</dbReference>
<dbReference type="FunFam" id="2.60.40.10:FF:000259">
    <property type="entry name" value="Host cell factor 1 (Predicted)"/>
    <property type="match status" value="1"/>
</dbReference>
<evidence type="ECO:0000256" key="10">
    <source>
        <dbReference type="ARBA" id="ARBA00022843"/>
    </source>
</evidence>
<organism evidence="20 21">
    <name type="scientific">Danionella cerebrum</name>
    <dbReference type="NCBI Taxonomy" id="2873325"/>
    <lineage>
        <taxon>Eukaryota</taxon>
        <taxon>Metazoa</taxon>
        <taxon>Chordata</taxon>
        <taxon>Craniata</taxon>
        <taxon>Vertebrata</taxon>
        <taxon>Euteleostomi</taxon>
        <taxon>Actinopterygii</taxon>
        <taxon>Neopterygii</taxon>
        <taxon>Teleostei</taxon>
        <taxon>Ostariophysi</taxon>
        <taxon>Cypriniformes</taxon>
        <taxon>Danionidae</taxon>
        <taxon>Danioninae</taxon>
        <taxon>Danionella</taxon>
    </lineage>
</organism>
<evidence type="ECO:0000256" key="13">
    <source>
        <dbReference type="ARBA" id="ARBA00023180"/>
    </source>
</evidence>
<dbReference type="GO" id="GO:0035097">
    <property type="term" value="C:histone methyltransferase complex"/>
    <property type="evidence" value="ECO:0007669"/>
    <property type="project" value="TreeGrafter"/>
</dbReference>
<feature type="compositionally biased region" description="Polar residues" evidence="18">
    <location>
        <begin position="440"/>
        <end position="457"/>
    </location>
</feature>
<dbReference type="InterPro" id="IPR015915">
    <property type="entry name" value="Kelch-typ_b-propeller"/>
</dbReference>
<keyword evidence="9" id="KW-0068">Autocatalytic cleavage</keyword>
<keyword evidence="21" id="KW-1185">Reference proteome</keyword>
<comment type="subcellular location">
    <subcellularLocation>
        <location evidence="2">Cytoplasm</location>
    </subcellularLocation>
    <subcellularLocation>
        <location evidence="1">Nucleus</location>
    </subcellularLocation>
</comment>
<evidence type="ECO:0000256" key="9">
    <source>
        <dbReference type="ARBA" id="ARBA00022813"/>
    </source>
</evidence>
<feature type="compositionally biased region" description="Low complexity" evidence="18">
    <location>
        <begin position="1071"/>
        <end position="1087"/>
    </location>
</feature>
<feature type="domain" description="Fibronectin type-III" evidence="19">
    <location>
        <begin position="1552"/>
        <end position="1652"/>
    </location>
</feature>
<dbReference type="InterPro" id="IPR003961">
    <property type="entry name" value="FN3_dom"/>
</dbReference>
<protein>
    <recommendedName>
        <fullName evidence="16">Host cell factor 1</fullName>
    </recommendedName>
    <alternativeName>
        <fullName evidence="17">C1 factor</fullName>
    </alternativeName>
</protein>
<dbReference type="GO" id="GO:0006338">
    <property type="term" value="P:chromatin remodeling"/>
    <property type="evidence" value="ECO:0007669"/>
    <property type="project" value="TreeGrafter"/>
</dbReference>
<keyword evidence="10" id="KW-0832">Ubl conjugation</keyword>
<dbReference type="InterPro" id="IPR059124">
    <property type="entry name" value="Kelch_HCF"/>
</dbReference>
<evidence type="ECO:0000256" key="4">
    <source>
        <dbReference type="ARBA" id="ARBA00022481"/>
    </source>
</evidence>
<dbReference type="InterPro" id="IPR036116">
    <property type="entry name" value="FN3_sf"/>
</dbReference>
<evidence type="ECO:0000256" key="17">
    <source>
        <dbReference type="ARBA" id="ARBA00081526"/>
    </source>
</evidence>
<keyword evidence="6" id="KW-1017">Isopeptide bond</keyword>
<keyword evidence="12" id="KW-0007">Acetylation</keyword>
<feature type="region of interest" description="Disordered" evidence="18">
    <location>
        <begin position="407"/>
        <end position="427"/>
    </location>
</feature>
<evidence type="ECO:0000256" key="16">
    <source>
        <dbReference type="ARBA" id="ARBA00074287"/>
    </source>
</evidence>
<dbReference type="Gene3D" id="2.60.40.10">
    <property type="entry name" value="Immunoglobulins"/>
    <property type="match status" value="2"/>
</dbReference>
<dbReference type="FunFam" id="2.60.40.10:FF:000443">
    <property type="entry name" value="host cell factor 1"/>
    <property type="match status" value="1"/>
</dbReference>
<dbReference type="Gene3D" id="2.120.10.80">
    <property type="entry name" value="Kelch-type beta propeller"/>
    <property type="match status" value="2"/>
</dbReference>
<gene>
    <name evidence="20" type="ORF">DNTS_015932</name>
</gene>
<reference evidence="20 21" key="1">
    <citation type="journal article" date="2019" name="Sci. Data">
        <title>Hybrid genome assembly and annotation of Danionella translucida.</title>
        <authorList>
            <person name="Kadobianskyi M."/>
            <person name="Schulze L."/>
            <person name="Schuelke M."/>
            <person name="Judkewitz B."/>
        </authorList>
    </citation>
    <scope>NUCLEOTIDE SEQUENCE [LARGE SCALE GENOMIC DNA]</scope>
    <source>
        <strain evidence="20 21">Bolton</strain>
    </source>
</reference>
<dbReference type="PANTHER" id="PTHR46003:SF3">
    <property type="entry name" value="HOST CELL FACTOR 1"/>
    <property type="match status" value="1"/>
</dbReference>
<evidence type="ECO:0000256" key="2">
    <source>
        <dbReference type="ARBA" id="ARBA00004496"/>
    </source>
</evidence>
<evidence type="ECO:0000256" key="5">
    <source>
        <dbReference type="ARBA" id="ARBA00022490"/>
    </source>
</evidence>
<evidence type="ECO:0000256" key="15">
    <source>
        <dbReference type="ARBA" id="ARBA00023306"/>
    </source>
</evidence>
<feature type="region of interest" description="Disordered" evidence="18">
    <location>
        <begin position="1032"/>
        <end position="1091"/>
    </location>
</feature>
<evidence type="ECO:0000259" key="19">
    <source>
        <dbReference type="SMART" id="SM00060"/>
    </source>
</evidence>
<dbReference type="InterPro" id="IPR013783">
    <property type="entry name" value="Ig-like_fold"/>
</dbReference>
<keyword evidence="14" id="KW-0539">Nucleus</keyword>
<feature type="region of interest" description="Disordered" evidence="18">
    <location>
        <begin position="440"/>
        <end position="459"/>
    </location>
</feature>
<dbReference type="SUPFAM" id="SSF49265">
    <property type="entry name" value="Fibronectin type III"/>
    <property type="match status" value="2"/>
</dbReference>
<feature type="region of interest" description="Disordered" evidence="18">
    <location>
        <begin position="923"/>
        <end position="958"/>
    </location>
</feature>
<dbReference type="PANTHER" id="PTHR46003">
    <property type="entry name" value="HOST CELL FACTOR"/>
    <property type="match status" value="1"/>
</dbReference>
<evidence type="ECO:0000256" key="18">
    <source>
        <dbReference type="SAM" id="MobiDB-lite"/>
    </source>
</evidence>
<keyword evidence="7" id="KW-0597">Phosphoprotein</keyword>
<keyword evidence="4" id="KW-0488">Methylation</keyword>